<dbReference type="SUPFAM" id="SSF56112">
    <property type="entry name" value="Protein kinase-like (PK-like)"/>
    <property type="match status" value="1"/>
</dbReference>
<dbReference type="GO" id="GO:0005524">
    <property type="term" value="F:ATP binding"/>
    <property type="evidence" value="ECO:0007669"/>
    <property type="project" value="UniProtKB-KW"/>
</dbReference>
<evidence type="ECO:0000256" key="8">
    <source>
        <dbReference type="ARBA" id="ARBA00048679"/>
    </source>
</evidence>
<evidence type="ECO:0000256" key="4">
    <source>
        <dbReference type="ARBA" id="ARBA00022741"/>
    </source>
</evidence>
<comment type="catalytic activity">
    <reaction evidence="8">
        <text>L-seryl-[protein] + ATP = O-phospho-L-seryl-[protein] + ADP + H(+)</text>
        <dbReference type="Rhea" id="RHEA:17989"/>
        <dbReference type="Rhea" id="RHEA-COMP:9863"/>
        <dbReference type="Rhea" id="RHEA-COMP:11604"/>
        <dbReference type="ChEBI" id="CHEBI:15378"/>
        <dbReference type="ChEBI" id="CHEBI:29999"/>
        <dbReference type="ChEBI" id="CHEBI:30616"/>
        <dbReference type="ChEBI" id="CHEBI:83421"/>
        <dbReference type="ChEBI" id="CHEBI:456216"/>
        <dbReference type="EC" id="2.7.11.1"/>
    </reaction>
</comment>
<dbReference type="OrthoDB" id="1918322at2759"/>
<keyword evidence="3" id="KW-0808">Transferase</keyword>
<feature type="domain" description="Protein kinase" evidence="9">
    <location>
        <begin position="74"/>
        <end position="348"/>
    </location>
</feature>
<evidence type="ECO:0000259" key="9">
    <source>
        <dbReference type="PROSITE" id="PS50011"/>
    </source>
</evidence>
<evidence type="ECO:0000256" key="1">
    <source>
        <dbReference type="ARBA" id="ARBA00012513"/>
    </source>
</evidence>
<dbReference type="GO" id="GO:0004674">
    <property type="term" value="F:protein serine/threonine kinase activity"/>
    <property type="evidence" value="ECO:0007669"/>
    <property type="project" value="UniProtKB-KW"/>
</dbReference>
<dbReference type="Gene3D" id="1.10.510.10">
    <property type="entry name" value="Transferase(Phosphotransferase) domain 1"/>
    <property type="match status" value="1"/>
</dbReference>
<dbReference type="EMBL" id="QPKB01000012">
    <property type="protein sequence ID" value="RWR96661.1"/>
    <property type="molecule type" value="Genomic_DNA"/>
</dbReference>
<gene>
    <name evidence="10" type="ORF">CKAN_02605900</name>
</gene>
<organism evidence="10 11">
    <name type="scientific">Cinnamomum micranthum f. kanehirae</name>
    <dbReference type="NCBI Taxonomy" id="337451"/>
    <lineage>
        <taxon>Eukaryota</taxon>
        <taxon>Viridiplantae</taxon>
        <taxon>Streptophyta</taxon>
        <taxon>Embryophyta</taxon>
        <taxon>Tracheophyta</taxon>
        <taxon>Spermatophyta</taxon>
        <taxon>Magnoliopsida</taxon>
        <taxon>Magnoliidae</taxon>
        <taxon>Laurales</taxon>
        <taxon>Lauraceae</taxon>
        <taxon>Cinnamomum</taxon>
    </lineage>
</organism>
<keyword evidence="5 10" id="KW-0418">Kinase</keyword>
<comment type="caution">
    <text evidence="10">The sequence shown here is derived from an EMBL/GenBank/DDBJ whole genome shotgun (WGS) entry which is preliminary data.</text>
</comment>
<dbReference type="PIRSF" id="PIRSF000654">
    <property type="entry name" value="Integrin-linked_kinase"/>
    <property type="match status" value="1"/>
</dbReference>
<dbReference type="InterPro" id="IPR000719">
    <property type="entry name" value="Prot_kinase_dom"/>
</dbReference>
<keyword evidence="4" id="KW-0547">Nucleotide-binding</keyword>
<evidence type="ECO:0000256" key="5">
    <source>
        <dbReference type="ARBA" id="ARBA00022777"/>
    </source>
</evidence>
<dbReference type="GO" id="GO:0005886">
    <property type="term" value="C:plasma membrane"/>
    <property type="evidence" value="ECO:0007669"/>
    <property type="project" value="TreeGrafter"/>
</dbReference>
<dbReference type="PANTHER" id="PTHR27005:SF190">
    <property type="entry name" value="OS05G0318100 PROTEIN"/>
    <property type="match status" value="1"/>
</dbReference>
<reference evidence="10 11" key="1">
    <citation type="journal article" date="2019" name="Nat. Plants">
        <title>Stout camphor tree genome fills gaps in understanding of flowering plant genome evolution.</title>
        <authorList>
            <person name="Chaw S.M."/>
            <person name="Liu Y.C."/>
            <person name="Wu Y.W."/>
            <person name="Wang H.Y."/>
            <person name="Lin C.I."/>
            <person name="Wu C.S."/>
            <person name="Ke H.M."/>
            <person name="Chang L.Y."/>
            <person name="Hsu C.Y."/>
            <person name="Yang H.T."/>
            <person name="Sudianto E."/>
            <person name="Hsu M.H."/>
            <person name="Wu K.P."/>
            <person name="Wang L.N."/>
            <person name="Leebens-Mack J.H."/>
            <person name="Tsai I.J."/>
        </authorList>
    </citation>
    <scope>NUCLEOTIDE SEQUENCE [LARGE SCALE GENOMIC DNA]</scope>
    <source>
        <strain evidence="11">cv. Chaw 1501</strain>
        <tissue evidence="10">Young leaves</tissue>
    </source>
</reference>
<dbReference type="EC" id="2.7.11.1" evidence="1"/>
<sequence length="356" mass="39834">MAKSSSLSFSNCTQSFPVAKRLEGRLEMEDGAQGIETNPLAADASTESVGKKILLLLKAKKYPADEIERATNNFSYNNLLNSGGNGEVYFGILNGIKCAIKRPYHGKEDSDIYKKHISNELEIHCQVNHQSIVRFLGHSVFDGQTHIVYEFMPKGSLYQYLHDQDHAGGPTILNWKQRLTITHQIAECLAYLHNRSVPRILHVDVKSENILLDDNLNAKLSDFGHSRIIKPGQSHTSMAAEGTPHLIDPYWRKSRLLTDKTDVYSFGILLMELLTRQKAKNLKRDDDGAILVKKGKLMDAVDPSLKAGASEVAWKQMMALGSLAADCLRENINDRPAMKQVADKIKFIMNVNEEVS</sequence>
<dbReference type="InterPro" id="IPR001245">
    <property type="entry name" value="Ser-Thr/Tyr_kinase_cat_dom"/>
</dbReference>
<evidence type="ECO:0000313" key="11">
    <source>
        <dbReference type="Proteomes" id="UP000283530"/>
    </source>
</evidence>
<dbReference type="STRING" id="337451.A0A3S3PS58"/>
<name>A0A3S3PS58_9MAGN</name>
<keyword evidence="6" id="KW-0067">ATP-binding</keyword>
<dbReference type="Gene3D" id="3.30.200.20">
    <property type="entry name" value="Phosphorylase Kinase, domain 1"/>
    <property type="match status" value="1"/>
</dbReference>
<dbReference type="InterPro" id="IPR008271">
    <property type="entry name" value="Ser/Thr_kinase_AS"/>
</dbReference>
<comment type="catalytic activity">
    <reaction evidence="7">
        <text>L-threonyl-[protein] + ATP = O-phospho-L-threonyl-[protein] + ADP + H(+)</text>
        <dbReference type="Rhea" id="RHEA:46608"/>
        <dbReference type="Rhea" id="RHEA-COMP:11060"/>
        <dbReference type="Rhea" id="RHEA-COMP:11605"/>
        <dbReference type="ChEBI" id="CHEBI:15378"/>
        <dbReference type="ChEBI" id="CHEBI:30013"/>
        <dbReference type="ChEBI" id="CHEBI:30616"/>
        <dbReference type="ChEBI" id="CHEBI:61977"/>
        <dbReference type="ChEBI" id="CHEBI:456216"/>
        <dbReference type="EC" id="2.7.11.1"/>
    </reaction>
</comment>
<dbReference type="Pfam" id="PF07714">
    <property type="entry name" value="PK_Tyr_Ser-Thr"/>
    <property type="match status" value="1"/>
</dbReference>
<protein>
    <recommendedName>
        <fullName evidence="1">non-specific serine/threonine protein kinase</fullName>
        <ecNumber evidence="1">2.7.11.1</ecNumber>
    </recommendedName>
</protein>
<dbReference type="InterPro" id="IPR011009">
    <property type="entry name" value="Kinase-like_dom_sf"/>
</dbReference>
<evidence type="ECO:0000256" key="2">
    <source>
        <dbReference type="ARBA" id="ARBA00022527"/>
    </source>
</evidence>
<dbReference type="FunFam" id="1.10.510.10:FF:001023">
    <property type="entry name" value="Os07g0541700 protein"/>
    <property type="match status" value="1"/>
</dbReference>
<evidence type="ECO:0000256" key="6">
    <source>
        <dbReference type="ARBA" id="ARBA00022840"/>
    </source>
</evidence>
<dbReference type="Proteomes" id="UP000283530">
    <property type="component" value="Unassembled WGS sequence"/>
</dbReference>
<dbReference type="PANTHER" id="PTHR27005">
    <property type="entry name" value="WALL-ASSOCIATED RECEPTOR KINASE-LIKE 21"/>
    <property type="match status" value="1"/>
</dbReference>
<dbReference type="AlphaFoldDB" id="A0A3S3PS58"/>
<evidence type="ECO:0000313" key="10">
    <source>
        <dbReference type="EMBL" id="RWR96661.1"/>
    </source>
</evidence>
<dbReference type="PROSITE" id="PS00108">
    <property type="entry name" value="PROTEIN_KINASE_ST"/>
    <property type="match status" value="1"/>
</dbReference>
<keyword evidence="10" id="KW-0675">Receptor</keyword>
<keyword evidence="2" id="KW-0723">Serine/threonine-protein kinase</keyword>
<accession>A0A3S3PS58</accession>
<evidence type="ECO:0000256" key="7">
    <source>
        <dbReference type="ARBA" id="ARBA00047899"/>
    </source>
</evidence>
<keyword evidence="11" id="KW-1185">Reference proteome</keyword>
<proteinExistence type="predicted"/>
<dbReference type="SMART" id="SM00220">
    <property type="entry name" value="S_TKc"/>
    <property type="match status" value="1"/>
</dbReference>
<dbReference type="InterPro" id="IPR045274">
    <property type="entry name" value="WAK-like"/>
</dbReference>
<dbReference type="PROSITE" id="PS50011">
    <property type="entry name" value="PROTEIN_KINASE_DOM"/>
    <property type="match status" value="1"/>
</dbReference>
<dbReference type="GO" id="GO:0007166">
    <property type="term" value="P:cell surface receptor signaling pathway"/>
    <property type="evidence" value="ECO:0007669"/>
    <property type="project" value="InterPro"/>
</dbReference>
<evidence type="ECO:0000256" key="3">
    <source>
        <dbReference type="ARBA" id="ARBA00022679"/>
    </source>
</evidence>